<evidence type="ECO:0000313" key="7">
    <source>
        <dbReference type="Proteomes" id="UP000293823"/>
    </source>
</evidence>
<dbReference type="OrthoDB" id="6132182at2759"/>
<keyword evidence="1" id="KW-0479">Metal-binding</keyword>
<dbReference type="Gene3D" id="1.10.1280.10">
    <property type="entry name" value="Di-copper center containing domain from catechol oxidase"/>
    <property type="match status" value="1"/>
</dbReference>
<feature type="chain" id="PRO_5020812870" description="Tyrosinase copper-binding domain-containing protein" evidence="3">
    <location>
        <begin position="19"/>
        <end position="325"/>
    </location>
</feature>
<dbReference type="InterPro" id="IPR050316">
    <property type="entry name" value="Tyrosinase/Hemocyanin"/>
</dbReference>
<dbReference type="PANTHER" id="PTHR11474">
    <property type="entry name" value="TYROSINASE FAMILY MEMBER"/>
    <property type="match status" value="1"/>
</dbReference>
<name>A0A4Q4RRE4_9PLEO</name>
<organism evidence="6 7">
    <name type="scientific">Alternaria arborescens</name>
    <dbReference type="NCBI Taxonomy" id="156630"/>
    <lineage>
        <taxon>Eukaryota</taxon>
        <taxon>Fungi</taxon>
        <taxon>Dikarya</taxon>
        <taxon>Ascomycota</taxon>
        <taxon>Pezizomycotina</taxon>
        <taxon>Dothideomycetes</taxon>
        <taxon>Pleosporomycetidae</taxon>
        <taxon>Pleosporales</taxon>
        <taxon>Pleosporineae</taxon>
        <taxon>Pleosporaceae</taxon>
        <taxon>Alternaria</taxon>
        <taxon>Alternaria sect. Alternaria</taxon>
    </lineage>
</organism>
<keyword evidence="3" id="KW-0732">Signal</keyword>
<dbReference type="GO" id="GO:0046872">
    <property type="term" value="F:metal ion binding"/>
    <property type="evidence" value="ECO:0007669"/>
    <property type="project" value="UniProtKB-KW"/>
</dbReference>
<dbReference type="InterPro" id="IPR008922">
    <property type="entry name" value="Di-copper_centre_dom_sf"/>
</dbReference>
<dbReference type="PRINTS" id="PR00092">
    <property type="entry name" value="TYROSINASE"/>
</dbReference>
<comment type="caution">
    <text evidence="6">The sequence shown here is derived from an EMBL/GenBank/DDBJ whole genome shotgun (WGS) entry which is preliminary data.</text>
</comment>
<reference evidence="7" key="1">
    <citation type="journal article" date="2019" name="bioRxiv">
        <title>Genomics, evolutionary history and diagnostics of the Alternaria alternata species group including apple and Asian pear pathotypes.</title>
        <authorList>
            <person name="Armitage A.D."/>
            <person name="Cockerton H.M."/>
            <person name="Sreenivasaprasad S."/>
            <person name="Woodhall J.W."/>
            <person name="Lane C.R."/>
            <person name="Harrison R.J."/>
            <person name="Clarkson J.P."/>
        </authorList>
    </citation>
    <scope>NUCLEOTIDE SEQUENCE [LARGE SCALE GENOMIC DNA]</scope>
    <source>
        <strain evidence="7">RGR 97.0016</strain>
    </source>
</reference>
<evidence type="ECO:0000313" key="6">
    <source>
        <dbReference type="EMBL" id="RYO59695.1"/>
    </source>
</evidence>
<sequence>MLIPTLVKIFSLSAVASASSTSPDRLKSSCTNPPVRKEWQTLSAEDQAGYIDAVHCLATKPSLVASLNTTLFDDFPRIHYAMDRQIHFVASFLPWHRWFVHVYESALKDCGYKGVATYWDWTKHSSDPTNDPMWSPVTGFGGNGSPDHQQKIGRWNYSCVVDGPFKDLRPSYLQSDYAPHCLTRDFNNGTDYYPGNMFGPSRSPEKIAEINAYTKYTDFHPNLENIPHGSVHSSVGGDMSPATSPNDPLFFLHHTQIDRLWWLWQQEKPEERNFMFGGIRTEDQNDGVVPPQATLDDVMTMRELAEDVKVRDVMTTDTDLLCYRY</sequence>
<gene>
    <name evidence="6" type="ORF">AA0113_g7553</name>
</gene>
<evidence type="ECO:0000259" key="4">
    <source>
        <dbReference type="PROSITE" id="PS00497"/>
    </source>
</evidence>
<protein>
    <recommendedName>
        <fullName evidence="4 5">Tyrosinase copper-binding domain-containing protein</fullName>
    </recommendedName>
</protein>
<dbReference type="InterPro" id="IPR002227">
    <property type="entry name" value="Tyrosinase_Cu-bd"/>
</dbReference>
<accession>A0A4Q4RRE4</accession>
<dbReference type="PANTHER" id="PTHR11474:SF126">
    <property type="entry name" value="TYROSINASE-LIKE PROTEIN TYR-1-RELATED"/>
    <property type="match status" value="1"/>
</dbReference>
<feature type="domain" description="Tyrosinase copper-binding" evidence="4">
    <location>
        <begin position="87"/>
        <end position="104"/>
    </location>
</feature>
<keyword evidence="2" id="KW-0186">Copper</keyword>
<proteinExistence type="predicted"/>
<dbReference type="EMBL" id="PEJP01000029">
    <property type="protein sequence ID" value="RYO59695.1"/>
    <property type="molecule type" value="Genomic_DNA"/>
</dbReference>
<dbReference type="AlphaFoldDB" id="A0A4Q4RRE4"/>
<dbReference type="Pfam" id="PF00264">
    <property type="entry name" value="Tyrosinase"/>
    <property type="match status" value="1"/>
</dbReference>
<feature type="signal peptide" evidence="3">
    <location>
        <begin position="1"/>
        <end position="18"/>
    </location>
</feature>
<feature type="domain" description="Tyrosinase copper-binding" evidence="5">
    <location>
        <begin position="247"/>
        <end position="258"/>
    </location>
</feature>
<dbReference type="GO" id="GO:0016491">
    <property type="term" value="F:oxidoreductase activity"/>
    <property type="evidence" value="ECO:0007669"/>
    <property type="project" value="InterPro"/>
</dbReference>
<dbReference type="PROSITE" id="PS00498">
    <property type="entry name" value="TYROSINASE_2"/>
    <property type="match status" value="1"/>
</dbReference>
<dbReference type="PROSITE" id="PS00497">
    <property type="entry name" value="TYROSINASE_1"/>
    <property type="match status" value="1"/>
</dbReference>
<dbReference type="SUPFAM" id="SSF48056">
    <property type="entry name" value="Di-copper centre-containing domain"/>
    <property type="match status" value="1"/>
</dbReference>
<keyword evidence="7" id="KW-1185">Reference proteome</keyword>
<evidence type="ECO:0000256" key="3">
    <source>
        <dbReference type="SAM" id="SignalP"/>
    </source>
</evidence>
<evidence type="ECO:0000256" key="2">
    <source>
        <dbReference type="ARBA" id="ARBA00023008"/>
    </source>
</evidence>
<dbReference type="Proteomes" id="UP000293823">
    <property type="component" value="Unassembled WGS sequence"/>
</dbReference>
<evidence type="ECO:0000259" key="5">
    <source>
        <dbReference type="PROSITE" id="PS00498"/>
    </source>
</evidence>
<evidence type="ECO:0000256" key="1">
    <source>
        <dbReference type="ARBA" id="ARBA00022723"/>
    </source>
</evidence>